<feature type="transmembrane region" description="Helical" evidence="1">
    <location>
        <begin position="59"/>
        <end position="78"/>
    </location>
</feature>
<accession>A0A2G1VSJ6</accession>
<evidence type="ECO:0000313" key="3">
    <source>
        <dbReference type="Proteomes" id="UP000229433"/>
    </source>
</evidence>
<dbReference type="RefSeq" id="WP_099645582.1">
    <property type="nucleotide sequence ID" value="NZ_KZ319289.1"/>
</dbReference>
<comment type="caution">
    <text evidence="2">The sequence shown here is derived from an EMBL/GenBank/DDBJ whole genome shotgun (WGS) entry which is preliminary data.</text>
</comment>
<dbReference type="EMBL" id="NQXA01000003">
    <property type="protein sequence ID" value="PHQ29742.1"/>
    <property type="molecule type" value="Genomic_DNA"/>
</dbReference>
<evidence type="ECO:0000256" key="1">
    <source>
        <dbReference type="SAM" id="Phobius"/>
    </source>
</evidence>
<feature type="transmembrane region" description="Helical" evidence="1">
    <location>
        <begin position="16"/>
        <end position="39"/>
    </location>
</feature>
<keyword evidence="3" id="KW-1185">Reference proteome</keyword>
<keyword evidence="1" id="KW-0812">Transmembrane</keyword>
<reference evidence="2 3" key="1">
    <citation type="submission" date="2017-08" db="EMBL/GenBank/DDBJ databases">
        <title>The whole genome shortgun sequences of strain Leeuwenhoekiella nanhaiensis G18 from the South China Sea.</title>
        <authorList>
            <person name="Liu Q."/>
        </authorList>
    </citation>
    <scope>NUCLEOTIDE SEQUENCE [LARGE SCALE GENOMIC DNA]</scope>
    <source>
        <strain evidence="2 3">G18</strain>
    </source>
</reference>
<protein>
    <submittedName>
        <fullName evidence="2">Uncharacterized protein</fullName>
    </submittedName>
</protein>
<dbReference type="AlphaFoldDB" id="A0A2G1VSJ6"/>
<keyword evidence="1" id="KW-1133">Transmembrane helix</keyword>
<dbReference type="Proteomes" id="UP000229433">
    <property type="component" value="Unassembled WGS sequence"/>
</dbReference>
<name>A0A2G1VSJ6_9FLAO</name>
<evidence type="ECO:0000313" key="2">
    <source>
        <dbReference type="EMBL" id="PHQ29742.1"/>
    </source>
</evidence>
<proteinExistence type="predicted"/>
<sequence length="180" mass="21395">MEANDVKIIKQYDRHLIIKIIAALFFTLGFVLVYFTIVINFELDVDWTKDKQVAKWGKGMSSFIFFSVIAFGLGINLMKRKLIIFDLSKKRYKIEFYIGPFHWGSWHSFSDLKRIGIFKNTKDIFELNIWFTNKRHVQFEKFFDYEEALAEARYISEILDLEILDASDPRNPVLLETKME</sequence>
<keyword evidence="1" id="KW-0472">Membrane</keyword>
<gene>
    <name evidence="2" type="ORF">CJ305_07135</name>
</gene>
<organism evidence="2 3">
    <name type="scientific">Leeuwenhoekiella nanhaiensis</name>
    <dbReference type="NCBI Taxonomy" id="1655491"/>
    <lineage>
        <taxon>Bacteria</taxon>
        <taxon>Pseudomonadati</taxon>
        <taxon>Bacteroidota</taxon>
        <taxon>Flavobacteriia</taxon>
        <taxon>Flavobacteriales</taxon>
        <taxon>Flavobacteriaceae</taxon>
        <taxon>Leeuwenhoekiella</taxon>
    </lineage>
</organism>
<dbReference type="OrthoDB" id="1200950at2"/>